<dbReference type="InterPro" id="IPR049940">
    <property type="entry name" value="GluQ/Sye"/>
</dbReference>
<gene>
    <name evidence="10" type="ORF">BJ684DRAFT_18558</name>
</gene>
<keyword evidence="11" id="KW-1185">Reference proteome</keyword>
<keyword evidence="5 7" id="KW-0648">Protein biosynthesis</keyword>
<dbReference type="GO" id="GO:0005739">
    <property type="term" value="C:mitochondrion"/>
    <property type="evidence" value="ECO:0007669"/>
    <property type="project" value="TreeGrafter"/>
</dbReference>
<dbReference type="PANTHER" id="PTHR43311">
    <property type="entry name" value="GLUTAMATE--TRNA LIGASE"/>
    <property type="match status" value="1"/>
</dbReference>
<name>A0A4P9Y8H8_9FUNG</name>
<evidence type="ECO:0000256" key="1">
    <source>
        <dbReference type="ARBA" id="ARBA00007894"/>
    </source>
</evidence>
<protein>
    <submittedName>
        <fullName evidence="10">Uncharacterized protein</fullName>
    </submittedName>
</protein>
<evidence type="ECO:0000256" key="4">
    <source>
        <dbReference type="ARBA" id="ARBA00022840"/>
    </source>
</evidence>
<dbReference type="PANTHER" id="PTHR43311:SF2">
    <property type="entry name" value="GLUTAMATE--TRNA LIGASE, MITOCHONDRIAL-RELATED"/>
    <property type="match status" value="1"/>
</dbReference>
<evidence type="ECO:0000259" key="9">
    <source>
        <dbReference type="Pfam" id="PF19269"/>
    </source>
</evidence>
<feature type="non-terminal residue" evidence="10">
    <location>
        <position position="1"/>
    </location>
</feature>
<evidence type="ECO:0000313" key="11">
    <source>
        <dbReference type="Proteomes" id="UP000267251"/>
    </source>
</evidence>
<evidence type="ECO:0000259" key="8">
    <source>
        <dbReference type="Pfam" id="PF00749"/>
    </source>
</evidence>
<dbReference type="Proteomes" id="UP000267251">
    <property type="component" value="Unassembled WGS sequence"/>
</dbReference>
<dbReference type="GO" id="GO:0004818">
    <property type="term" value="F:glutamate-tRNA ligase activity"/>
    <property type="evidence" value="ECO:0007669"/>
    <property type="project" value="TreeGrafter"/>
</dbReference>
<evidence type="ECO:0000256" key="2">
    <source>
        <dbReference type="ARBA" id="ARBA00022598"/>
    </source>
</evidence>
<dbReference type="AlphaFoldDB" id="A0A4P9Y8H8"/>
<dbReference type="OrthoDB" id="428822at2759"/>
<sequence>RDALRRQGLPHVLRLAVPRPGLQLTEHPSSAAASSILLEDVVRGSIPFKVSTVDDAILLKSDGMPTYHLASVVDDHLMRISHVLRGEEWLSSAPKHLLLYKAFGWTPPAFVHLPLLQNEQGRKLSKRQGDLDVASFRDRGLMPEAVLNFIAMLGWNPGTTQEVFTVSELIDQFSLQGINVSSGMVRPEKLRWLGQQHLLLGTPSPTSASPSLIQDLSKRISNSFPDLTQPSQDYLTRVLYASRERIRTVSDIPDRFPFFFLAPLGQSKEAAKFLSSSSIPRESMVKMIMAALEEVGRSDEMDTAGANDILESVCTFGSWELNDIRKTLRYALMDSKTGPGVAMVMSVLGKKESEDRLRAATNRLQASA</sequence>
<dbReference type="InterPro" id="IPR020058">
    <property type="entry name" value="Glu/Gln-tRNA-synth_Ib_cat-dom"/>
</dbReference>
<dbReference type="Pfam" id="PF00749">
    <property type="entry name" value="tRNA-synt_1c"/>
    <property type="match status" value="1"/>
</dbReference>
<keyword evidence="2 7" id="KW-0436">Ligase</keyword>
<evidence type="ECO:0000256" key="3">
    <source>
        <dbReference type="ARBA" id="ARBA00022741"/>
    </source>
</evidence>
<keyword evidence="6 7" id="KW-0030">Aminoacyl-tRNA synthetase</keyword>
<feature type="domain" description="Glutamyl/glutaminyl-tRNA synthetase class Ib catalytic" evidence="8">
    <location>
        <begin position="34"/>
        <end position="192"/>
    </location>
</feature>
<evidence type="ECO:0000313" key="10">
    <source>
        <dbReference type="EMBL" id="RKP15102.1"/>
    </source>
</evidence>
<dbReference type="Pfam" id="PF19269">
    <property type="entry name" value="Anticodon_2"/>
    <property type="match status" value="1"/>
</dbReference>
<dbReference type="InterPro" id="IPR045462">
    <property type="entry name" value="aa-tRNA-synth_I_cd-bd"/>
</dbReference>
<dbReference type="GO" id="GO:0005524">
    <property type="term" value="F:ATP binding"/>
    <property type="evidence" value="ECO:0007669"/>
    <property type="project" value="UniProtKB-KW"/>
</dbReference>
<dbReference type="InterPro" id="IPR008925">
    <property type="entry name" value="aa_tRNA-synth_I_cd-bd_sf"/>
</dbReference>
<evidence type="ECO:0000256" key="5">
    <source>
        <dbReference type="ARBA" id="ARBA00022917"/>
    </source>
</evidence>
<dbReference type="SUPFAM" id="SSF48163">
    <property type="entry name" value="An anticodon-binding domain of class I aminoacyl-tRNA synthetases"/>
    <property type="match status" value="1"/>
</dbReference>
<feature type="domain" description="Aminoacyl-tRNA synthetase class I anticodon-binding" evidence="9">
    <location>
        <begin position="228"/>
        <end position="360"/>
    </location>
</feature>
<dbReference type="SUPFAM" id="SSF52374">
    <property type="entry name" value="Nucleotidylyl transferase"/>
    <property type="match status" value="1"/>
</dbReference>
<dbReference type="GO" id="GO:0006424">
    <property type="term" value="P:glutamyl-tRNA aminoacylation"/>
    <property type="evidence" value="ECO:0007669"/>
    <property type="project" value="TreeGrafter"/>
</dbReference>
<dbReference type="Gene3D" id="1.10.10.350">
    <property type="match status" value="1"/>
</dbReference>
<keyword evidence="4 7" id="KW-0067">ATP-binding</keyword>
<evidence type="ECO:0000256" key="6">
    <source>
        <dbReference type="ARBA" id="ARBA00023146"/>
    </source>
</evidence>
<reference evidence="11" key="1">
    <citation type="journal article" date="2018" name="Nat. Microbiol.">
        <title>Leveraging single-cell genomics to expand the fungal tree of life.</title>
        <authorList>
            <person name="Ahrendt S.R."/>
            <person name="Quandt C.A."/>
            <person name="Ciobanu D."/>
            <person name="Clum A."/>
            <person name="Salamov A."/>
            <person name="Andreopoulos B."/>
            <person name="Cheng J.F."/>
            <person name="Woyke T."/>
            <person name="Pelin A."/>
            <person name="Henrissat B."/>
            <person name="Reynolds N.K."/>
            <person name="Benny G.L."/>
            <person name="Smith M.E."/>
            <person name="James T.Y."/>
            <person name="Grigoriev I.V."/>
        </authorList>
    </citation>
    <scope>NUCLEOTIDE SEQUENCE [LARGE SCALE GENOMIC DNA]</scope>
</reference>
<dbReference type="Gene3D" id="3.40.50.620">
    <property type="entry name" value="HUPs"/>
    <property type="match status" value="1"/>
</dbReference>
<comment type="similarity">
    <text evidence="1">Belongs to the class-I aminoacyl-tRNA synthetase family. Glutamate--tRNA ligase type 1 subfamily.</text>
</comment>
<keyword evidence="3 7" id="KW-0547">Nucleotide-binding</keyword>
<dbReference type="EMBL" id="KZ987758">
    <property type="protein sequence ID" value="RKP15102.1"/>
    <property type="molecule type" value="Genomic_DNA"/>
</dbReference>
<dbReference type="InterPro" id="IPR020751">
    <property type="entry name" value="aa-tRNA-synth_I_codon-bd_sub2"/>
</dbReference>
<dbReference type="InterPro" id="IPR014729">
    <property type="entry name" value="Rossmann-like_a/b/a_fold"/>
</dbReference>
<accession>A0A4P9Y8H8</accession>
<evidence type="ECO:0000256" key="7">
    <source>
        <dbReference type="RuleBase" id="RU363037"/>
    </source>
</evidence>
<organism evidence="10 11">
    <name type="scientific">Piptocephalis cylindrospora</name>
    <dbReference type="NCBI Taxonomy" id="1907219"/>
    <lineage>
        <taxon>Eukaryota</taxon>
        <taxon>Fungi</taxon>
        <taxon>Fungi incertae sedis</taxon>
        <taxon>Zoopagomycota</taxon>
        <taxon>Zoopagomycotina</taxon>
        <taxon>Zoopagomycetes</taxon>
        <taxon>Zoopagales</taxon>
        <taxon>Piptocephalidaceae</taxon>
        <taxon>Piptocephalis</taxon>
    </lineage>
</organism>
<proteinExistence type="inferred from homology"/>
<dbReference type="GO" id="GO:0000049">
    <property type="term" value="F:tRNA binding"/>
    <property type="evidence" value="ECO:0007669"/>
    <property type="project" value="InterPro"/>
</dbReference>